<feature type="non-terminal residue" evidence="1">
    <location>
        <position position="149"/>
    </location>
</feature>
<dbReference type="Proteomes" id="UP000789396">
    <property type="component" value="Unassembled WGS sequence"/>
</dbReference>
<comment type="caution">
    <text evidence="1">The sequence shown here is derived from an EMBL/GenBank/DDBJ whole genome shotgun (WGS) entry which is preliminary data.</text>
</comment>
<keyword evidence="2" id="KW-1185">Reference proteome</keyword>
<sequence>LKDTWAKNNHEKFRYINEDTSIKESYNSVQNAIESLQQEILQDQVDSRQFQVRTENIQALIKSFNEIFYERYIKELEAKLLYNDILDDLKAILSQLRESKLSLNQVDEHLMNKIKNKVDYINNHIRTEFTKMNDCGYKDEFEALKDSLT</sequence>
<name>A0A9N9KAE8_9GLOM</name>
<gene>
    <name evidence="1" type="ORF">RFULGI_LOCUS19487</name>
</gene>
<organism evidence="1 2">
    <name type="scientific">Racocetra fulgida</name>
    <dbReference type="NCBI Taxonomy" id="60492"/>
    <lineage>
        <taxon>Eukaryota</taxon>
        <taxon>Fungi</taxon>
        <taxon>Fungi incertae sedis</taxon>
        <taxon>Mucoromycota</taxon>
        <taxon>Glomeromycotina</taxon>
        <taxon>Glomeromycetes</taxon>
        <taxon>Diversisporales</taxon>
        <taxon>Gigasporaceae</taxon>
        <taxon>Racocetra</taxon>
    </lineage>
</organism>
<evidence type="ECO:0000313" key="2">
    <source>
        <dbReference type="Proteomes" id="UP000789396"/>
    </source>
</evidence>
<protein>
    <submittedName>
        <fullName evidence="1">19643_t:CDS:1</fullName>
    </submittedName>
</protein>
<dbReference type="AlphaFoldDB" id="A0A9N9KAE8"/>
<accession>A0A9N9KAE8</accession>
<reference evidence="1" key="1">
    <citation type="submission" date="2021-06" db="EMBL/GenBank/DDBJ databases">
        <authorList>
            <person name="Kallberg Y."/>
            <person name="Tangrot J."/>
            <person name="Rosling A."/>
        </authorList>
    </citation>
    <scope>NUCLEOTIDE SEQUENCE</scope>
    <source>
        <strain evidence="1">IN212</strain>
    </source>
</reference>
<dbReference type="EMBL" id="CAJVPZ010096987">
    <property type="protein sequence ID" value="CAG8819156.1"/>
    <property type="molecule type" value="Genomic_DNA"/>
</dbReference>
<evidence type="ECO:0000313" key="1">
    <source>
        <dbReference type="EMBL" id="CAG8819156.1"/>
    </source>
</evidence>
<feature type="non-terminal residue" evidence="1">
    <location>
        <position position="1"/>
    </location>
</feature>
<proteinExistence type="predicted"/>